<accession>D3PBM3</accession>
<gene>
    <name evidence="3" type="ordered locus">DEFDS_0502</name>
</gene>
<evidence type="ECO:0000313" key="3">
    <source>
        <dbReference type="EMBL" id="BAI79996.1"/>
    </source>
</evidence>
<name>D3PBM3_DEFDS</name>
<feature type="signal peptide" evidence="1">
    <location>
        <begin position="1"/>
        <end position="21"/>
    </location>
</feature>
<dbReference type="Proteomes" id="UP000001520">
    <property type="component" value="Chromosome"/>
</dbReference>
<dbReference type="AlphaFoldDB" id="D3PBM3"/>
<keyword evidence="4" id="KW-1185">Reference proteome</keyword>
<dbReference type="OrthoDB" id="13952at2"/>
<feature type="domain" description="DUF2914" evidence="2">
    <location>
        <begin position="66"/>
        <end position="126"/>
    </location>
</feature>
<dbReference type="HOGENOM" id="CLU_141686_0_0_0"/>
<dbReference type="Pfam" id="PF11141">
    <property type="entry name" value="DUF2914"/>
    <property type="match status" value="1"/>
</dbReference>
<proteinExistence type="predicted"/>
<dbReference type="eggNOG" id="ENOG5033D1E">
    <property type="taxonomic scope" value="Bacteria"/>
</dbReference>
<reference evidence="3 4" key="1">
    <citation type="journal article" date="2010" name="DNA Res.">
        <title>Bacterial lifestyle in a deep-sea hydrothermal vent chimney revealed by the genome sequence of the thermophilic bacterium Deferribacter desulfuricans SSM1.</title>
        <authorList>
            <person name="Takaki Y."/>
            <person name="Shimamura S."/>
            <person name="Nakagawa S."/>
            <person name="Fukuhara Y."/>
            <person name="Horikawa H."/>
            <person name="Ankai A."/>
            <person name="Harada T."/>
            <person name="Hosoyama A."/>
            <person name="Oguchi A."/>
            <person name="Fukui S."/>
            <person name="Fujita N."/>
            <person name="Takami H."/>
            <person name="Takai K."/>
        </authorList>
    </citation>
    <scope>NUCLEOTIDE SEQUENCE [LARGE SCALE GENOMIC DNA]</scope>
    <source>
        <strain evidence="4">DSM 14783 / JCM 11476 / NBRC 101012 / SSM1</strain>
    </source>
</reference>
<evidence type="ECO:0000313" key="4">
    <source>
        <dbReference type="Proteomes" id="UP000001520"/>
    </source>
</evidence>
<dbReference type="KEGG" id="ddf:DEFDS_0502"/>
<dbReference type="STRING" id="639282.DEFDS_0502"/>
<sequence length="127" mass="14675">MKKLSILTIFFLIIFSANLFADTVVSRKAIARKIENREPVGVSTTFSSDIGKVYCFTEITTDKFPTKVIHIWIYKDNIMAEVPLAVNSNKWRTYSSKKILPKWKGDWKVEIYSEDGKMIDSISFKIE</sequence>
<keyword evidence="1" id="KW-0732">Signal</keyword>
<dbReference type="EMBL" id="AP011529">
    <property type="protein sequence ID" value="BAI79996.1"/>
    <property type="molecule type" value="Genomic_DNA"/>
</dbReference>
<evidence type="ECO:0000259" key="2">
    <source>
        <dbReference type="Pfam" id="PF11141"/>
    </source>
</evidence>
<dbReference type="InterPro" id="IPR022606">
    <property type="entry name" value="DUF2914"/>
</dbReference>
<feature type="chain" id="PRO_5003048062" description="DUF2914 domain-containing protein" evidence="1">
    <location>
        <begin position="22"/>
        <end position="127"/>
    </location>
</feature>
<protein>
    <recommendedName>
        <fullName evidence="2">DUF2914 domain-containing protein</fullName>
    </recommendedName>
</protein>
<organism evidence="3 4">
    <name type="scientific">Deferribacter desulfuricans (strain DSM 14783 / JCM 11476 / NBRC 101012 / SSM1)</name>
    <dbReference type="NCBI Taxonomy" id="639282"/>
    <lineage>
        <taxon>Bacteria</taxon>
        <taxon>Pseudomonadati</taxon>
        <taxon>Deferribacterota</taxon>
        <taxon>Deferribacteres</taxon>
        <taxon>Deferribacterales</taxon>
        <taxon>Deferribacteraceae</taxon>
        <taxon>Deferribacter</taxon>
    </lineage>
</organism>
<evidence type="ECO:0000256" key="1">
    <source>
        <dbReference type="SAM" id="SignalP"/>
    </source>
</evidence>
<dbReference type="RefSeq" id="WP_013007244.1">
    <property type="nucleotide sequence ID" value="NC_013939.1"/>
</dbReference>